<dbReference type="GeneID" id="27689650"/>
<comment type="domain">
    <text evidence="11">The PHD-type zinc finger mediates the binding to H3K4me3.</text>
</comment>
<protein>
    <recommendedName>
        <fullName evidence="11">Chromatin modification-related protein</fullName>
    </recommendedName>
</protein>
<evidence type="ECO:0000256" key="10">
    <source>
        <dbReference type="PROSITE-ProRule" id="PRU00146"/>
    </source>
</evidence>
<dbReference type="Pfam" id="PF23011">
    <property type="entry name" value="PHD-1st_NSD"/>
    <property type="match status" value="1"/>
</dbReference>
<dbReference type="OrthoDB" id="5411773at2759"/>
<evidence type="ECO:0000256" key="4">
    <source>
        <dbReference type="ARBA" id="ARBA00022771"/>
    </source>
</evidence>
<feature type="domain" description="PHD-type" evidence="13">
    <location>
        <begin position="176"/>
        <end position="225"/>
    </location>
</feature>
<dbReference type="OMA" id="PIYITPQ"/>
<organism evidence="14 15">
    <name type="scientific">Spizellomyces punctatus (strain DAOM BR117)</name>
    <dbReference type="NCBI Taxonomy" id="645134"/>
    <lineage>
        <taxon>Eukaryota</taxon>
        <taxon>Fungi</taxon>
        <taxon>Fungi incertae sedis</taxon>
        <taxon>Chytridiomycota</taxon>
        <taxon>Chytridiomycota incertae sedis</taxon>
        <taxon>Chytridiomycetes</taxon>
        <taxon>Spizellomycetales</taxon>
        <taxon>Spizellomycetaceae</taxon>
        <taxon>Spizellomyces</taxon>
    </lineage>
</organism>
<reference evidence="14 15" key="1">
    <citation type="submission" date="2009-08" db="EMBL/GenBank/DDBJ databases">
        <title>The Genome Sequence of Spizellomyces punctatus strain DAOM BR117.</title>
        <authorList>
            <consortium name="The Broad Institute Genome Sequencing Platform"/>
            <person name="Russ C."/>
            <person name="Cuomo C."/>
            <person name="Shea T."/>
            <person name="Young S.K."/>
            <person name="Zeng Q."/>
            <person name="Koehrsen M."/>
            <person name="Haas B."/>
            <person name="Borodovsky M."/>
            <person name="Guigo R."/>
            <person name="Alvarado L."/>
            <person name="Berlin A."/>
            <person name="Bochicchio J."/>
            <person name="Borenstein D."/>
            <person name="Chapman S."/>
            <person name="Chen Z."/>
            <person name="Engels R."/>
            <person name="Freedman E."/>
            <person name="Gellesch M."/>
            <person name="Goldberg J."/>
            <person name="Griggs A."/>
            <person name="Gujja S."/>
            <person name="Heiman D."/>
            <person name="Hepburn T."/>
            <person name="Howarth C."/>
            <person name="Jen D."/>
            <person name="Larson L."/>
            <person name="Lewis B."/>
            <person name="Mehta T."/>
            <person name="Park D."/>
            <person name="Pearson M."/>
            <person name="Roberts A."/>
            <person name="Saif S."/>
            <person name="Shenoy N."/>
            <person name="Sisk P."/>
            <person name="Stolte C."/>
            <person name="Sykes S."/>
            <person name="Thomson T."/>
            <person name="Walk T."/>
            <person name="White J."/>
            <person name="Yandava C."/>
            <person name="Burger G."/>
            <person name="Gray M.W."/>
            <person name="Holland P.W.H."/>
            <person name="King N."/>
            <person name="Lang F.B.F."/>
            <person name="Roger A.J."/>
            <person name="Ruiz-Trillo I."/>
            <person name="Lander E."/>
            <person name="Nusbaum C."/>
        </authorList>
    </citation>
    <scope>NUCLEOTIDE SEQUENCE [LARGE SCALE GENOMIC DNA]</scope>
    <source>
        <strain evidence="14 15">DAOM BR117</strain>
    </source>
</reference>
<dbReference type="PANTHER" id="PTHR10333">
    <property type="entry name" value="INHIBITOR OF GROWTH PROTEIN"/>
    <property type="match status" value="1"/>
</dbReference>
<feature type="binding site" evidence="9">
    <location>
        <position position="192"/>
    </location>
    <ligand>
        <name>Zn(2+)</name>
        <dbReference type="ChEBI" id="CHEBI:29105"/>
        <label>2</label>
    </ligand>
</feature>
<dbReference type="PROSITE" id="PS50016">
    <property type="entry name" value="ZF_PHD_2"/>
    <property type="match status" value="1"/>
</dbReference>
<comment type="similarity">
    <text evidence="2 11">Belongs to the ING family.</text>
</comment>
<dbReference type="SMART" id="SM01408">
    <property type="entry name" value="ING"/>
    <property type="match status" value="1"/>
</dbReference>
<sequence length="290" mass="32684">MAAATANVDEFLSDYLESISNLPAEISFNMTVLRDLDERFHNIVESMRHNSRSYAAIMKQRRSSATNGGPVVIGADKDARGALIGYRRDYQAAMEQAERKVETSQTVLDQFNAHYARLEKALEKWEDEDKPGSRKRRRTYTDDQTPARRRTRQRTGADGGTSFKRNGGGSDDEDQTPYCICQQVSYGEMVACDNENCPIEWFHLACVGLIQPPKGKWYCSQCLGAGYGRSSPFVSSNPRKYGSTPSLDTFDDEFVDIDGEEDDPYALKKEGVGAARRRRKMEAIQKVENE</sequence>
<feature type="binding site" evidence="9">
    <location>
        <position position="197"/>
    </location>
    <ligand>
        <name>Zn(2+)</name>
        <dbReference type="ChEBI" id="CHEBI:29105"/>
        <label>2</label>
    </ligand>
</feature>
<dbReference type="GO" id="GO:0005634">
    <property type="term" value="C:nucleus"/>
    <property type="evidence" value="ECO:0007669"/>
    <property type="project" value="UniProtKB-SubCell"/>
</dbReference>
<evidence type="ECO:0000256" key="7">
    <source>
        <dbReference type="ARBA" id="ARBA00023242"/>
    </source>
</evidence>
<feature type="binding site" evidence="9">
    <location>
        <position position="206"/>
    </location>
    <ligand>
        <name>Zn(2+)</name>
        <dbReference type="ChEBI" id="CHEBI:29105"/>
        <label>1</label>
    </ligand>
</feature>
<evidence type="ECO:0000256" key="9">
    <source>
        <dbReference type="PIRSR" id="PIRSR628651-51"/>
    </source>
</evidence>
<feature type="site" description="Histone H3K4me3 binding" evidence="8">
    <location>
        <position position="189"/>
    </location>
</feature>
<comment type="subunit">
    <text evidence="11">Component of an histone acetyltransferase complex. Interacts with H3K4me3 and to a lesser extent with H3K4me2.</text>
</comment>
<dbReference type="AlphaFoldDB" id="A0A0L0HBU4"/>
<keyword evidence="5 9" id="KW-0862">Zinc</keyword>
<accession>A0A0L0HBU4</accession>
<dbReference type="EMBL" id="KQ257460">
    <property type="protein sequence ID" value="KNC98652.1"/>
    <property type="molecule type" value="Genomic_DNA"/>
</dbReference>
<dbReference type="InterPro" id="IPR028651">
    <property type="entry name" value="ING_fam"/>
</dbReference>
<keyword evidence="15" id="KW-1185">Reference proteome</keyword>
<dbReference type="Pfam" id="PF12998">
    <property type="entry name" value="ING"/>
    <property type="match status" value="1"/>
</dbReference>
<evidence type="ECO:0000313" key="14">
    <source>
        <dbReference type="EMBL" id="KNC98652.1"/>
    </source>
</evidence>
<evidence type="ECO:0000259" key="13">
    <source>
        <dbReference type="PROSITE" id="PS50016"/>
    </source>
</evidence>
<dbReference type="InterPro" id="IPR011011">
    <property type="entry name" value="Znf_FYVE_PHD"/>
</dbReference>
<comment type="subcellular location">
    <subcellularLocation>
        <location evidence="1 11">Nucleus</location>
    </subcellularLocation>
</comment>
<feature type="site" description="Histone H3K4me3 binding" evidence="8">
    <location>
        <position position="193"/>
    </location>
</feature>
<dbReference type="InterPro" id="IPR001965">
    <property type="entry name" value="Znf_PHD"/>
</dbReference>
<name>A0A0L0HBU4_SPIPD</name>
<feature type="site" description="Histone H3K4me3 binding" evidence="8">
    <location>
        <position position="178"/>
    </location>
</feature>
<dbReference type="GO" id="GO:0008270">
    <property type="term" value="F:zinc ion binding"/>
    <property type="evidence" value="ECO:0007669"/>
    <property type="project" value="UniProtKB-KW"/>
</dbReference>
<evidence type="ECO:0000256" key="6">
    <source>
        <dbReference type="ARBA" id="ARBA00022853"/>
    </source>
</evidence>
<feature type="binding site" evidence="9">
    <location>
        <position position="203"/>
    </location>
    <ligand>
        <name>Zn(2+)</name>
        <dbReference type="ChEBI" id="CHEBI:29105"/>
        <label>1</label>
    </ligand>
</feature>
<dbReference type="InterPro" id="IPR019786">
    <property type="entry name" value="Zinc_finger_PHD-type_CS"/>
</dbReference>
<dbReference type="Gene3D" id="3.30.40.10">
    <property type="entry name" value="Zinc/RING finger domain, C3HC4 (zinc finger)"/>
    <property type="match status" value="1"/>
</dbReference>
<feature type="binding site" evidence="9">
    <location>
        <position position="219"/>
    </location>
    <ligand>
        <name>Zn(2+)</name>
        <dbReference type="ChEBI" id="CHEBI:29105"/>
        <label>2</label>
    </ligand>
</feature>
<feature type="region of interest" description="Disordered" evidence="12">
    <location>
        <begin position="125"/>
        <end position="174"/>
    </location>
</feature>
<evidence type="ECO:0000256" key="12">
    <source>
        <dbReference type="SAM" id="MobiDB-lite"/>
    </source>
</evidence>
<dbReference type="eggNOG" id="KOG1973">
    <property type="taxonomic scope" value="Eukaryota"/>
</dbReference>
<feature type="binding site" evidence="9">
    <location>
        <position position="181"/>
    </location>
    <ligand>
        <name>Zn(2+)</name>
        <dbReference type="ChEBI" id="CHEBI:29105"/>
        <label>1</label>
    </ligand>
</feature>
<dbReference type="PANTHER" id="PTHR10333:SF42">
    <property type="entry name" value="INHIBITOR OF GROWTH PROTEIN 5"/>
    <property type="match status" value="1"/>
</dbReference>
<gene>
    <name evidence="14" type="ORF">SPPG_06334</name>
</gene>
<dbReference type="Proteomes" id="UP000053201">
    <property type="component" value="Unassembled WGS sequence"/>
</dbReference>
<dbReference type="InterPro" id="IPR024610">
    <property type="entry name" value="ING_N_histone-binding"/>
</dbReference>
<dbReference type="PROSITE" id="PS01359">
    <property type="entry name" value="ZF_PHD_1"/>
    <property type="match status" value="1"/>
</dbReference>
<dbReference type="CDD" id="cd16858">
    <property type="entry name" value="ING_ING3_Yng2p"/>
    <property type="match status" value="1"/>
</dbReference>
<feature type="binding site" evidence="9">
    <location>
        <position position="222"/>
    </location>
    <ligand>
        <name>Zn(2+)</name>
        <dbReference type="ChEBI" id="CHEBI:29105"/>
        <label>2</label>
    </ligand>
</feature>
<evidence type="ECO:0000256" key="8">
    <source>
        <dbReference type="PIRSR" id="PIRSR628651-50"/>
    </source>
</evidence>
<evidence type="ECO:0000256" key="3">
    <source>
        <dbReference type="ARBA" id="ARBA00022723"/>
    </source>
</evidence>
<comment type="function">
    <text evidence="11">Component of an histone acetyltransferase complex.</text>
</comment>
<dbReference type="GO" id="GO:0006325">
    <property type="term" value="P:chromatin organization"/>
    <property type="evidence" value="ECO:0007669"/>
    <property type="project" value="UniProtKB-KW"/>
</dbReference>
<keyword evidence="3 9" id="KW-0479">Metal-binding</keyword>
<dbReference type="SMART" id="SM00249">
    <property type="entry name" value="PHD"/>
    <property type="match status" value="1"/>
</dbReference>
<keyword evidence="7 11" id="KW-0539">Nucleus</keyword>
<evidence type="ECO:0000256" key="11">
    <source>
        <dbReference type="RuleBase" id="RU361213"/>
    </source>
</evidence>
<dbReference type="InParanoid" id="A0A0L0HBU4"/>
<evidence type="ECO:0000256" key="2">
    <source>
        <dbReference type="ARBA" id="ARBA00010210"/>
    </source>
</evidence>
<keyword evidence="6 11" id="KW-0156">Chromatin regulator</keyword>
<dbReference type="InterPro" id="IPR013083">
    <property type="entry name" value="Znf_RING/FYVE/PHD"/>
</dbReference>
<dbReference type="VEuPathDB" id="FungiDB:SPPG_06334"/>
<dbReference type="RefSeq" id="XP_016606692.1">
    <property type="nucleotide sequence ID" value="XM_016754548.1"/>
</dbReference>
<feature type="binding site" evidence="9">
    <location>
        <position position="179"/>
    </location>
    <ligand>
        <name>Zn(2+)</name>
        <dbReference type="ChEBI" id="CHEBI:29105"/>
        <label>1</label>
    </ligand>
</feature>
<dbReference type="SUPFAM" id="SSF57903">
    <property type="entry name" value="FYVE/PHD zinc finger"/>
    <property type="match status" value="1"/>
</dbReference>
<keyword evidence="4 10" id="KW-0863">Zinc-finger</keyword>
<evidence type="ECO:0000256" key="1">
    <source>
        <dbReference type="ARBA" id="ARBA00004123"/>
    </source>
</evidence>
<evidence type="ECO:0000313" key="15">
    <source>
        <dbReference type="Proteomes" id="UP000053201"/>
    </source>
</evidence>
<dbReference type="CDD" id="cd15505">
    <property type="entry name" value="PHD_ING"/>
    <property type="match status" value="1"/>
</dbReference>
<feature type="site" description="Histone H3K4me3 binding" evidence="8">
    <location>
        <position position="201"/>
    </location>
</feature>
<dbReference type="InterPro" id="IPR059153">
    <property type="entry name" value="NSD_PHD-1st"/>
</dbReference>
<dbReference type="InterPro" id="IPR019787">
    <property type="entry name" value="Znf_PHD-finger"/>
</dbReference>
<dbReference type="Gene3D" id="6.10.140.1740">
    <property type="match status" value="1"/>
</dbReference>
<proteinExistence type="inferred from homology"/>
<evidence type="ECO:0000256" key="5">
    <source>
        <dbReference type="ARBA" id="ARBA00022833"/>
    </source>
</evidence>
<dbReference type="STRING" id="645134.A0A0L0HBU4"/>